<comment type="pathway">
    <text evidence="15">Steroid metabolism; ergosterol biosynthesis.</text>
</comment>
<name>A0A9P7YDK2_9HELO</name>
<evidence type="ECO:0000256" key="5">
    <source>
        <dbReference type="ARBA" id="ARBA00022630"/>
    </source>
</evidence>
<keyword evidence="13 16" id="KW-0472">Membrane</keyword>
<keyword evidence="8 16" id="KW-0274">FAD</keyword>
<dbReference type="GO" id="GO:0006696">
    <property type="term" value="P:ergosterol biosynthetic process"/>
    <property type="evidence" value="ECO:0007669"/>
    <property type="project" value="TreeGrafter"/>
</dbReference>
<evidence type="ECO:0000256" key="12">
    <source>
        <dbReference type="ARBA" id="ARBA00023002"/>
    </source>
</evidence>
<keyword evidence="5 16" id="KW-0285">Flavoprotein</keyword>
<evidence type="ECO:0000256" key="13">
    <source>
        <dbReference type="ARBA" id="ARBA00023136"/>
    </source>
</evidence>
<dbReference type="InterPro" id="IPR006076">
    <property type="entry name" value="FAD-dep_OxRdtase"/>
</dbReference>
<evidence type="ECO:0000256" key="15">
    <source>
        <dbReference type="ARBA" id="ARBA00029435"/>
    </source>
</evidence>
<dbReference type="GO" id="GO:0005789">
    <property type="term" value="C:endoplasmic reticulum membrane"/>
    <property type="evidence" value="ECO:0007669"/>
    <property type="project" value="UniProtKB-SubCell"/>
</dbReference>
<evidence type="ECO:0000259" key="17">
    <source>
        <dbReference type="Pfam" id="PF01266"/>
    </source>
</evidence>
<comment type="cofactor">
    <cofactor evidence="1 16">
        <name>FAD</name>
        <dbReference type="ChEBI" id="CHEBI:57692"/>
    </cofactor>
</comment>
<keyword evidence="6 16" id="KW-0812">Transmembrane</keyword>
<dbReference type="GO" id="GO:0004506">
    <property type="term" value="F:squalene monooxygenase activity"/>
    <property type="evidence" value="ECO:0007669"/>
    <property type="project" value="UniProtKB-UniRule"/>
</dbReference>
<protein>
    <recommendedName>
        <fullName evidence="16">Squalene monooxygenase</fullName>
        <ecNumber evidence="16">1.14.14.17</ecNumber>
    </recommendedName>
</protein>
<reference evidence="19" key="1">
    <citation type="journal article" date="2021" name="IMA Fungus">
        <title>Genomic characterization of three marine fungi, including Emericellopsis atlantica sp. nov. with signatures of a generalist lifestyle and marine biomass degradation.</title>
        <authorList>
            <person name="Hagestad O.C."/>
            <person name="Hou L."/>
            <person name="Andersen J.H."/>
            <person name="Hansen E.H."/>
            <person name="Altermark B."/>
            <person name="Li C."/>
            <person name="Kuhnert E."/>
            <person name="Cox R.J."/>
            <person name="Crous P.W."/>
            <person name="Spatafora J.W."/>
            <person name="Lail K."/>
            <person name="Amirebrahimi M."/>
            <person name="Lipzen A."/>
            <person name="Pangilinan J."/>
            <person name="Andreopoulos W."/>
            <person name="Hayes R.D."/>
            <person name="Ng V."/>
            <person name="Grigoriev I.V."/>
            <person name="Jackson S.A."/>
            <person name="Sutton T.D.S."/>
            <person name="Dobson A.D.W."/>
            <person name="Rama T."/>
        </authorList>
    </citation>
    <scope>NUCLEOTIDE SEQUENCE</scope>
    <source>
        <strain evidence="19">TRa018bII</strain>
    </source>
</reference>
<dbReference type="OrthoDB" id="1678617at2759"/>
<keyword evidence="14" id="KW-0753">Steroid metabolism</keyword>
<feature type="transmembrane region" description="Helical" evidence="16">
    <location>
        <begin position="426"/>
        <end position="444"/>
    </location>
</feature>
<feature type="transmembrane region" description="Helical" evidence="16">
    <location>
        <begin position="21"/>
        <end position="40"/>
    </location>
</feature>
<dbReference type="Gene3D" id="3.50.50.60">
    <property type="entry name" value="FAD/NAD(P)-binding domain"/>
    <property type="match status" value="1"/>
</dbReference>
<evidence type="ECO:0000256" key="11">
    <source>
        <dbReference type="ARBA" id="ARBA00022989"/>
    </source>
</evidence>
<proteinExistence type="inferred from homology"/>
<evidence type="ECO:0000256" key="2">
    <source>
        <dbReference type="ARBA" id="ARBA00004154"/>
    </source>
</evidence>
<evidence type="ECO:0000256" key="7">
    <source>
        <dbReference type="ARBA" id="ARBA00022824"/>
    </source>
</evidence>
<keyword evidence="10" id="KW-0752">Steroid biosynthesis</keyword>
<gene>
    <name evidence="19" type="ORF">BJ875DRAFT_110077</name>
</gene>
<feature type="transmembrane region" description="Helical" evidence="16">
    <location>
        <begin position="464"/>
        <end position="483"/>
    </location>
</feature>
<evidence type="ECO:0000256" key="16">
    <source>
        <dbReference type="RuleBase" id="RU367121"/>
    </source>
</evidence>
<dbReference type="PRINTS" id="PR00420">
    <property type="entry name" value="RNGMNOXGNASE"/>
</dbReference>
<evidence type="ECO:0000256" key="6">
    <source>
        <dbReference type="ARBA" id="ARBA00022692"/>
    </source>
</evidence>
<comment type="catalytic activity">
    <reaction evidence="16">
        <text>squalene + reduced [NADPH--hemoprotein reductase] + O2 = (S)-2,3-epoxysqualene + oxidized [NADPH--hemoprotein reductase] + H2O + H(+)</text>
        <dbReference type="Rhea" id="RHEA:25282"/>
        <dbReference type="Rhea" id="RHEA-COMP:11964"/>
        <dbReference type="Rhea" id="RHEA-COMP:11965"/>
        <dbReference type="ChEBI" id="CHEBI:15377"/>
        <dbReference type="ChEBI" id="CHEBI:15378"/>
        <dbReference type="ChEBI" id="CHEBI:15379"/>
        <dbReference type="ChEBI" id="CHEBI:15440"/>
        <dbReference type="ChEBI" id="CHEBI:15441"/>
        <dbReference type="ChEBI" id="CHEBI:57618"/>
        <dbReference type="ChEBI" id="CHEBI:58210"/>
        <dbReference type="EC" id="1.14.14.17"/>
    </reaction>
</comment>
<evidence type="ECO:0000256" key="8">
    <source>
        <dbReference type="ARBA" id="ARBA00022827"/>
    </source>
</evidence>
<dbReference type="FunFam" id="3.50.50.60:FF:000166">
    <property type="entry name" value="Squalene monooxygenase Erg1"/>
    <property type="match status" value="1"/>
</dbReference>
<evidence type="ECO:0000313" key="20">
    <source>
        <dbReference type="Proteomes" id="UP000824998"/>
    </source>
</evidence>
<dbReference type="PANTHER" id="PTHR10835">
    <property type="entry name" value="SQUALENE MONOOXYGENASE"/>
    <property type="match status" value="1"/>
</dbReference>
<keyword evidence="9" id="KW-0492">Microsome</keyword>
<keyword evidence="7 16" id="KW-0256">Endoplasmic reticulum</keyword>
<keyword evidence="20" id="KW-1185">Reference proteome</keyword>
<comment type="function">
    <text evidence="16">Catalyzes the stereospecific oxidation of squalene to (S)-2,3-epoxysqualene, and is considered to be a rate-limiting enzyme in steroid biosynthesis.</text>
</comment>
<feature type="domain" description="FAD dependent oxidoreductase" evidence="17">
    <location>
        <begin position="22"/>
        <end position="52"/>
    </location>
</feature>
<dbReference type="Pfam" id="PF01266">
    <property type="entry name" value="DAO"/>
    <property type="match status" value="1"/>
</dbReference>
<organism evidence="19 20">
    <name type="scientific">Amylocarpus encephaloides</name>
    <dbReference type="NCBI Taxonomy" id="45428"/>
    <lineage>
        <taxon>Eukaryota</taxon>
        <taxon>Fungi</taxon>
        <taxon>Dikarya</taxon>
        <taxon>Ascomycota</taxon>
        <taxon>Pezizomycotina</taxon>
        <taxon>Leotiomycetes</taxon>
        <taxon>Helotiales</taxon>
        <taxon>Helotiales incertae sedis</taxon>
        <taxon>Amylocarpus</taxon>
    </lineage>
</organism>
<evidence type="ECO:0000256" key="1">
    <source>
        <dbReference type="ARBA" id="ARBA00001974"/>
    </source>
</evidence>
<dbReference type="AlphaFoldDB" id="A0A9P7YDK2"/>
<dbReference type="InterPro" id="IPR036188">
    <property type="entry name" value="FAD/NAD-bd_sf"/>
</dbReference>
<evidence type="ECO:0000256" key="3">
    <source>
        <dbReference type="ARBA" id="ARBA00004477"/>
    </source>
</evidence>
<dbReference type="Pfam" id="PF08491">
    <property type="entry name" value="SE"/>
    <property type="match status" value="1"/>
</dbReference>
<dbReference type="Proteomes" id="UP000824998">
    <property type="component" value="Unassembled WGS sequence"/>
</dbReference>
<evidence type="ECO:0000256" key="10">
    <source>
        <dbReference type="ARBA" id="ARBA00022955"/>
    </source>
</evidence>
<feature type="domain" description="Squalene epoxidase" evidence="18">
    <location>
        <begin position="179"/>
        <end position="446"/>
    </location>
</feature>
<keyword evidence="11 16" id="KW-1133">Transmembrane helix</keyword>
<dbReference type="EMBL" id="MU251586">
    <property type="protein sequence ID" value="KAG9231700.1"/>
    <property type="molecule type" value="Genomic_DNA"/>
</dbReference>
<dbReference type="InterPro" id="IPR040125">
    <property type="entry name" value="Squalene_monox"/>
</dbReference>
<dbReference type="SUPFAM" id="SSF51905">
    <property type="entry name" value="FAD/NAD(P)-binding domain"/>
    <property type="match status" value="1"/>
</dbReference>
<evidence type="ECO:0000256" key="4">
    <source>
        <dbReference type="ARBA" id="ARBA00008802"/>
    </source>
</evidence>
<comment type="similarity">
    <text evidence="4 16">Belongs to the squalene monooxygenase family.</text>
</comment>
<sequence length="485" mass="52961">MSSTSTLQSTNEQRRRLHHEADVVVVGAGVFGCAIAFSLAKQGRSVLLLERSMEEPNRIVGELLQPGGVDALEKLGMADCLEGIDAIKVNGYQVIYYGNSVNIPYPANEKSEAPEGRSFHHGRFISRLRKACAKQANITIVETEATDTITSTFSPQVLGVESRTANPSTGRKEKDYYFGKLTIIADGYASKFRKQYIDKAPIVKSKFYALELIDCPLPVPYHGTVILGDAAPVLLYQIGTHETRALIDVSENTPTAAAAAGGVRAHLRNVILPSLPPAIQPCFEAALADGKIPKSMPNSWLPPSTQIEKGVVVLGDAMNMRHPLTGGGMTVAFNDVVVLSTLLAPERIPDLGDTDKIQAAMKVFHWKRKGLSSIINILAMALYSLFAANDRQLKSLQKGCFAYFQRGGNCVDGPSGLLAGIIRQPLVLFYHFFSVALLSIWIVMQDVIGSFFGLWKLPLAIEESILVFYKACIVIFPFIFSEIRT</sequence>
<dbReference type="GO" id="GO:0050660">
    <property type="term" value="F:flavin adenine dinucleotide binding"/>
    <property type="evidence" value="ECO:0007669"/>
    <property type="project" value="UniProtKB-UniRule"/>
</dbReference>
<dbReference type="PANTHER" id="PTHR10835:SF0">
    <property type="entry name" value="SQUALENE MONOOXYGENASE"/>
    <property type="match status" value="1"/>
</dbReference>
<keyword evidence="10" id="KW-0444">Lipid biosynthesis</keyword>
<evidence type="ECO:0000313" key="19">
    <source>
        <dbReference type="EMBL" id="KAG9231700.1"/>
    </source>
</evidence>
<keyword evidence="10" id="KW-0443">Lipid metabolism</keyword>
<evidence type="ECO:0000256" key="9">
    <source>
        <dbReference type="ARBA" id="ARBA00022848"/>
    </source>
</evidence>
<evidence type="ECO:0000256" key="14">
    <source>
        <dbReference type="ARBA" id="ARBA00023221"/>
    </source>
</evidence>
<dbReference type="InterPro" id="IPR013698">
    <property type="entry name" value="Squalene_epoxidase"/>
</dbReference>
<feature type="transmembrane region" description="Helical" evidence="16">
    <location>
        <begin position="370"/>
        <end position="388"/>
    </location>
</feature>
<accession>A0A9P7YDK2</accession>
<dbReference type="EC" id="1.14.14.17" evidence="16"/>
<comment type="subcellular location">
    <subcellularLocation>
        <location evidence="3 16">Endoplasmic reticulum membrane</location>
        <topology evidence="3 16">Multi-pass membrane protein</topology>
    </subcellularLocation>
    <subcellularLocation>
        <location evidence="2">Microsome membrane</location>
        <topology evidence="2">Multi-pass membrane protein</topology>
    </subcellularLocation>
</comment>
<evidence type="ECO:0000259" key="18">
    <source>
        <dbReference type="Pfam" id="PF08491"/>
    </source>
</evidence>
<comment type="caution">
    <text evidence="19">The sequence shown here is derived from an EMBL/GenBank/DDBJ whole genome shotgun (WGS) entry which is preliminary data.</text>
</comment>
<keyword evidence="12 16" id="KW-0560">Oxidoreductase</keyword>